<feature type="compositionally biased region" description="Low complexity" evidence="1">
    <location>
        <begin position="356"/>
        <end position="371"/>
    </location>
</feature>
<dbReference type="EMBL" id="JAPEUX010000005">
    <property type="protein sequence ID" value="KAJ4351292.1"/>
    <property type="molecule type" value="Genomic_DNA"/>
</dbReference>
<dbReference type="Proteomes" id="UP001140513">
    <property type="component" value="Unassembled WGS sequence"/>
</dbReference>
<dbReference type="PROSITE" id="PS50031">
    <property type="entry name" value="EH"/>
    <property type="match status" value="1"/>
</dbReference>
<reference evidence="3" key="1">
    <citation type="submission" date="2022-10" db="EMBL/GenBank/DDBJ databases">
        <title>Tapping the CABI collections for fungal endophytes: first genome assemblies for Collariella, Neodidymelliopsis, Ascochyta clinopodiicola, Didymella pomorum, Didymosphaeria variabile, Neocosmospora piperis and Neocucurbitaria cava.</title>
        <authorList>
            <person name="Hill R."/>
        </authorList>
    </citation>
    <scope>NUCLEOTIDE SEQUENCE</scope>
    <source>
        <strain evidence="3">IMI 356815</strain>
    </source>
</reference>
<dbReference type="Gene3D" id="1.10.238.10">
    <property type="entry name" value="EF-hand"/>
    <property type="match status" value="1"/>
</dbReference>
<feature type="region of interest" description="Disordered" evidence="1">
    <location>
        <begin position="484"/>
        <end position="592"/>
    </location>
</feature>
<feature type="compositionally biased region" description="Polar residues" evidence="1">
    <location>
        <begin position="499"/>
        <end position="509"/>
    </location>
</feature>
<dbReference type="AlphaFoldDB" id="A0A9W8XI13"/>
<feature type="compositionally biased region" description="Polar residues" evidence="1">
    <location>
        <begin position="232"/>
        <end position="241"/>
    </location>
</feature>
<proteinExistence type="predicted"/>
<feature type="compositionally biased region" description="Polar residues" evidence="1">
    <location>
        <begin position="406"/>
        <end position="415"/>
    </location>
</feature>
<feature type="compositionally biased region" description="Basic and acidic residues" evidence="1">
    <location>
        <begin position="254"/>
        <end position="266"/>
    </location>
</feature>
<name>A0A9W8XI13_9PLEO</name>
<dbReference type="Pfam" id="PF12763">
    <property type="entry name" value="EH"/>
    <property type="match status" value="1"/>
</dbReference>
<dbReference type="RefSeq" id="XP_056069648.1">
    <property type="nucleotide sequence ID" value="XM_056215401.1"/>
</dbReference>
<sequence>MSSASARNTPLVPQGTGDTQYNVRDAALRGASSAFSKPPVKPKPLVNTYTGGGNGALLAATKVGTGGTPRNTTPSGTTTPLRRDWTGGSTRSTARPYASPRQPLSKSSSSSTLAVPEETPFELVPSPSNIAAKLAAARYSPMKPIPQRPLTPIMTDREANGRDALPPLGGVGNVLARLDSRQQNVPKVRRDEATIDPIAIARAKHAGLDRPTDDSPIPPTSSLVNMFEKNRQVSQRSSTPVKSPKPQRAFRLPPEPKDGEPLERQRTKTPPAVKPKPKPLSDLPHSTDGVVENTNFKNMRKDTFGSLPLMQQNPETVADKSTKVVRPRPPPKTLSPHAHSRFEDMAGPVSNHSRRLSSSLSHHESPSSPSSFVSARETQEEKFKPKPTLPPPRRSARPPQEIKRPSTATPLSIPSPTRARASSKPTAPIPPPTQTTPPRRASVSGASTPTGTFYHSNYQRESARSITKHMTGESLSSAIMGAALASSRNASPAPRPSSMHLSGSPSLTATPPLPVRKHHHFSHSPFGRSPSPPKPKPPPSRKLRTTMREDPSSSSDEEESERYKRKGTRIMGMGRKHPNKHHEGTRKRWRDQITERERKRYEGVWAANKGLFITTSPSPAGSRASSRAPHASSEEDPSLDVLNLVVKDIWSRSRLPEHVLEEVWDLVDSRAIGRLKREEFVVGMWLIDQRLKGRKLPIKVSDSVWQSVRGTGVKVKVGDRHSHKVHKPHVKNPLDVKEIVR</sequence>
<feature type="compositionally biased region" description="Polar residues" evidence="1">
    <location>
        <begin position="444"/>
        <end position="460"/>
    </location>
</feature>
<evidence type="ECO:0000313" key="4">
    <source>
        <dbReference type="Proteomes" id="UP001140513"/>
    </source>
</evidence>
<dbReference type="InterPro" id="IPR000261">
    <property type="entry name" value="EH_dom"/>
</dbReference>
<feature type="region of interest" description="Disordered" evidence="1">
    <location>
        <begin position="204"/>
        <end position="223"/>
    </location>
</feature>
<dbReference type="GeneID" id="80910161"/>
<dbReference type="CDD" id="cd00052">
    <property type="entry name" value="EH"/>
    <property type="match status" value="1"/>
</dbReference>
<accession>A0A9W8XI13</accession>
<feature type="region of interest" description="Disordered" evidence="1">
    <location>
        <begin position="1"/>
        <end position="113"/>
    </location>
</feature>
<evidence type="ECO:0000313" key="3">
    <source>
        <dbReference type="EMBL" id="KAJ4351292.1"/>
    </source>
</evidence>
<feature type="compositionally biased region" description="Low complexity" evidence="1">
    <location>
        <begin position="616"/>
        <end position="631"/>
    </location>
</feature>
<keyword evidence="4" id="KW-1185">Reference proteome</keyword>
<dbReference type="SUPFAM" id="SSF47473">
    <property type="entry name" value="EF-hand"/>
    <property type="match status" value="1"/>
</dbReference>
<feature type="domain" description="EH" evidence="2">
    <location>
        <begin position="622"/>
        <end position="711"/>
    </location>
</feature>
<dbReference type="OrthoDB" id="10045710at2759"/>
<dbReference type="InterPro" id="IPR011992">
    <property type="entry name" value="EF-hand-dom_pair"/>
</dbReference>
<feature type="region of interest" description="Disordered" evidence="1">
    <location>
        <begin position="230"/>
        <end position="472"/>
    </location>
</feature>
<evidence type="ECO:0000256" key="1">
    <source>
        <dbReference type="SAM" id="MobiDB-lite"/>
    </source>
</evidence>
<gene>
    <name evidence="3" type="primary">IRS4</name>
    <name evidence="3" type="ORF">N0V89_006631</name>
</gene>
<comment type="caution">
    <text evidence="3">The sequence shown here is derived from an EMBL/GenBank/DDBJ whole genome shotgun (WGS) entry which is preliminary data.</text>
</comment>
<dbReference type="SMART" id="SM00027">
    <property type="entry name" value="EH"/>
    <property type="match status" value="1"/>
</dbReference>
<feature type="region of interest" description="Disordered" evidence="1">
    <location>
        <begin position="615"/>
        <end position="636"/>
    </location>
</feature>
<feature type="compositionally biased region" description="Low complexity" evidence="1">
    <location>
        <begin position="484"/>
        <end position="498"/>
    </location>
</feature>
<feature type="compositionally biased region" description="Low complexity" evidence="1">
    <location>
        <begin position="68"/>
        <end position="80"/>
    </location>
</feature>
<feature type="compositionally biased region" description="Basic residues" evidence="1">
    <location>
        <begin position="563"/>
        <end position="589"/>
    </location>
</feature>
<organism evidence="3 4">
    <name type="scientific">Didymosphaeria variabile</name>
    <dbReference type="NCBI Taxonomy" id="1932322"/>
    <lineage>
        <taxon>Eukaryota</taxon>
        <taxon>Fungi</taxon>
        <taxon>Dikarya</taxon>
        <taxon>Ascomycota</taxon>
        <taxon>Pezizomycotina</taxon>
        <taxon>Dothideomycetes</taxon>
        <taxon>Pleosporomycetidae</taxon>
        <taxon>Pleosporales</taxon>
        <taxon>Massarineae</taxon>
        <taxon>Didymosphaeriaceae</taxon>
        <taxon>Didymosphaeria</taxon>
    </lineage>
</organism>
<evidence type="ECO:0000259" key="2">
    <source>
        <dbReference type="PROSITE" id="PS50031"/>
    </source>
</evidence>
<protein>
    <submittedName>
        <fullName evidence="3">Increased rDNA silencing protein</fullName>
    </submittedName>
</protein>